<reference evidence="4" key="1">
    <citation type="submission" date="2025-08" db="UniProtKB">
        <authorList>
            <consortium name="Ensembl"/>
        </authorList>
    </citation>
    <scope>IDENTIFICATION</scope>
</reference>
<evidence type="ECO:0000256" key="1">
    <source>
        <dbReference type="ARBA" id="ARBA00022737"/>
    </source>
</evidence>
<sequence>PRLCGTRRTMTLQDELASAAATGNAAAEARCRSVPPDAASPMFVMMMGSASVAQLLLNHGADPTVTDRSTGATPLHDAARAGFLDTVQLLVLFRADPETRDSKNCRPVDLARDNGHTEVVRFLELPQK</sequence>
<dbReference type="PANTHER" id="PTHR24201">
    <property type="entry name" value="ANK_REP_REGION DOMAIN-CONTAINING PROTEIN"/>
    <property type="match status" value="1"/>
</dbReference>
<dbReference type="OMA" id="PNRYGRS"/>
<dbReference type="GO" id="GO:0019901">
    <property type="term" value="F:protein kinase binding"/>
    <property type="evidence" value="ECO:0007669"/>
    <property type="project" value="TreeGrafter"/>
</dbReference>
<evidence type="ECO:0000313" key="4">
    <source>
        <dbReference type="Ensembl" id="ENSMMOP00000008226.1"/>
    </source>
</evidence>
<keyword evidence="1" id="KW-0677">Repeat</keyword>
<dbReference type="GO" id="GO:2000045">
    <property type="term" value="P:regulation of G1/S transition of mitotic cell cycle"/>
    <property type="evidence" value="ECO:0007669"/>
    <property type="project" value="TreeGrafter"/>
</dbReference>
<protein>
    <submittedName>
        <fullName evidence="4">Uncharacterized protein</fullName>
    </submittedName>
</protein>
<dbReference type="GO" id="GO:0008285">
    <property type="term" value="P:negative regulation of cell population proliferation"/>
    <property type="evidence" value="ECO:0007669"/>
    <property type="project" value="TreeGrafter"/>
</dbReference>
<proteinExistence type="predicted"/>
<name>A0A3Q3VY85_MOLML</name>
<evidence type="ECO:0000256" key="3">
    <source>
        <dbReference type="PROSITE-ProRule" id="PRU00023"/>
    </source>
</evidence>
<dbReference type="PROSITE" id="PS50297">
    <property type="entry name" value="ANK_REP_REGION"/>
    <property type="match status" value="1"/>
</dbReference>
<dbReference type="GO" id="GO:0004861">
    <property type="term" value="F:cyclin-dependent protein serine/threonine kinase inhibitor activity"/>
    <property type="evidence" value="ECO:0007669"/>
    <property type="project" value="TreeGrafter"/>
</dbReference>
<dbReference type="STRING" id="94237.ENSMMOP00000008226"/>
<dbReference type="AlphaFoldDB" id="A0A3Q3VY85"/>
<dbReference type="GO" id="GO:0005737">
    <property type="term" value="C:cytoplasm"/>
    <property type="evidence" value="ECO:0007669"/>
    <property type="project" value="TreeGrafter"/>
</dbReference>
<evidence type="ECO:0000313" key="5">
    <source>
        <dbReference type="Proteomes" id="UP000261620"/>
    </source>
</evidence>
<dbReference type="Proteomes" id="UP000261620">
    <property type="component" value="Unplaced"/>
</dbReference>
<accession>A0A3Q3VY85</accession>
<dbReference type="PROSITE" id="PS50088">
    <property type="entry name" value="ANK_REPEAT"/>
    <property type="match status" value="1"/>
</dbReference>
<dbReference type="SUPFAM" id="SSF48403">
    <property type="entry name" value="Ankyrin repeat"/>
    <property type="match status" value="1"/>
</dbReference>
<reference evidence="4" key="2">
    <citation type="submission" date="2025-09" db="UniProtKB">
        <authorList>
            <consortium name="Ensembl"/>
        </authorList>
    </citation>
    <scope>IDENTIFICATION</scope>
</reference>
<keyword evidence="5" id="KW-1185">Reference proteome</keyword>
<keyword evidence="2 3" id="KW-0040">ANK repeat</keyword>
<dbReference type="PANTHER" id="PTHR24201:SF8">
    <property type="entry name" value="CYCLIN-DEPENDENT KINASE 4 INHIBITOR B"/>
    <property type="match status" value="1"/>
</dbReference>
<evidence type="ECO:0000256" key="2">
    <source>
        <dbReference type="ARBA" id="ARBA00023043"/>
    </source>
</evidence>
<dbReference type="Pfam" id="PF12796">
    <property type="entry name" value="Ank_2"/>
    <property type="match status" value="1"/>
</dbReference>
<dbReference type="GO" id="GO:0005634">
    <property type="term" value="C:nucleus"/>
    <property type="evidence" value="ECO:0007669"/>
    <property type="project" value="TreeGrafter"/>
</dbReference>
<dbReference type="InterPro" id="IPR050776">
    <property type="entry name" value="Ank_Repeat/CDKN_Inhibitor"/>
</dbReference>
<dbReference type="Ensembl" id="ENSMMOT00000008377.1">
    <property type="protein sequence ID" value="ENSMMOP00000008226.1"/>
    <property type="gene ID" value="ENSMMOG00000006382.1"/>
</dbReference>
<feature type="repeat" description="ANK" evidence="3">
    <location>
        <begin position="70"/>
        <end position="102"/>
    </location>
</feature>
<dbReference type="SMART" id="SM00248">
    <property type="entry name" value="ANK"/>
    <property type="match status" value="2"/>
</dbReference>
<dbReference type="InterPro" id="IPR002110">
    <property type="entry name" value="Ankyrin_rpt"/>
</dbReference>
<organism evidence="4 5">
    <name type="scientific">Mola mola</name>
    <name type="common">Ocean sunfish</name>
    <name type="synonym">Tetraodon mola</name>
    <dbReference type="NCBI Taxonomy" id="94237"/>
    <lineage>
        <taxon>Eukaryota</taxon>
        <taxon>Metazoa</taxon>
        <taxon>Chordata</taxon>
        <taxon>Craniata</taxon>
        <taxon>Vertebrata</taxon>
        <taxon>Euteleostomi</taxon>
        <taxon>Actinopterygii</taxon>
        <taxon>Neopterygii</taxon>
        <taxon>Teleostei</taxon>
        <taxon>Neoteleostei</taxon>
        <taxon>Acanthomorphata</taxon>
        <taxon>Eupercaria</taxon>
        <taxon>Tetraodontiformes</taxon>
        <taxon>Molidae</taxon>
        <taxon>Mola</taxon>
    </lineage>
</organism>
<dbReference type="Gene3D" id="1.25.40.20">
    <property type="entry name" value="Ankyrin repeat-containing domain"/>
    <property type="match status" value="1"/>
</dbReference>
<dbReference type="InterPro" id="IPR036770">
    <property type="entry name" value="Ankyrin_rpt-contain_sf"/>
</dbReference>